<dbReference type="EMBL" id="KV745184">
    <property type="protein sequence ID" value="OCK76735.1"/>
    <property type="molecule type" value="Genomic_DNA"/>
</dbReference>
<evidence type="ECO:0000256" key="3">
    <source>
        <dbReference type="ARBA" id="ARBA00023002"/>
    </source>
</evidence>
<proteinExistence type="inferred from homology"/>
<dbReference type="OrthoDB" id="1103324at2759"/>
<accession>A0A8E2E3L7</accession>
<dbReference type="Pfam" id="PF00067">
    <property type="entry name" value="p450"/>
    <property type="match status" value="1"/>
</dbReference>
<keyword evidence="3" id="KW-0560">Oxidoreductase</keyword>
<protein>
    <recommendedName>
        <fullName evidence="7">Cytochrome P450</fullName>
    </recommendedName>
</protein>
<dbReference type="InterPro" id="IPR036396">
    <property type="entry name" value="Cyt_P450_sf"/>
</dbReference>
<dbReference type="Gene3D" id="1.10.630.10">
    <property type="entry name" value="Cytochrome P450"/>
    <property type="match status" value="1"/>
</dbReference>
<organism evidence="5 6">
    <name type="scientific">Lepidopterella palustris CBS 459.81</name>
    <dbReference type="NCBI Taxonomy" id="1314670"/>
    <lineage>
        <taxon>Eukaryota</taxon>
        <taxon>Fungi</taxon>
        <taxon>Dikarya</taxon>
        <taxon>Ascomycota</taxon>
        <taxon>Pezizomycotina</taxon>
        <taxon>Dothideomycetes</taxon>
        <taxon>Pleosporomycetidae</taxon>
        <taxon>Mytilinidiales</taxon>
        <taxon>Argynnaceae</taxon>
        <taxon>Lepidopterella</taxon>
    </lineage>
</organism>
<keyword evidence="2" id="KW-0479">Metal-binding</keyword>
<keyword evidence="4" id="KW-0408">Iron</keyword>
<dbReference type="PANTHER" id="PTHR46300">
    <property type="entry name" value="P450, PUTATIVE (EUROFUNG)-RELATED-RELATED"/>
    <property type="match status" value="1"/>
</dbReference>
<gene>
    <name evidence="5" type="ORF">K432DRAFT_305707</name>
</gene>
<evidence type="ECO:0000313" key="5">
    <source>
        <dbReference type="EMBL" id="OCK76735.1"/>
    </source>
</evidence>
<comment type="similarity">
    <text evidence="1">Belongs to the cytochrome P450 family.</text>
</comment>
<name>A0A8E2E3L7_9PEZI</name>
<dbReference type="AlphaFoldDB" id="A0A8E2E3L7"/>
<dbReference type="InterPro" id="IPR050364">
    <property type="entry name" value="Cytochrome_P450_fung"/>
</dbReference>
<dbReference type="GO" id="GO:0005506">
    <property type="term" value="F:iron ion binding"/>
    <property type="evidence" value="ECO:0007669"/>
    <property type="project" value="InterPro"/>
</dbReference>
<dbReference type="InterPro" id="IPR001128">
    <property type="entry name" value="Cyt_P450"/>
</dbReference>
<dbReference type="GO" id="GO:0004497">
    <property type="term" value="F:monooxygenase activity"/>
    <property type="evidence" value="ECO:0007669"/>
    <property type="project" value="InterPro"/>
</dbReference>
<evidence type="ECO:0000256" key="2">
    <source>
        <dbReference type="ARBA" id="ARBA00022723"/>
    </source>
</evidence>
<sequence length="138" mass="15329">MLTVLRCISSALTVLCPYIEYKLLRIGSRDPSLPPGPSALLVLGNAHLIFTTGTGLKFQEWSKKYGSIYSLEVLNSNIVVILDLQIAGQFLDKEGAVCSNRPENAVAMDITDGYRFSSEQQEPSWKLKRAIAVRYFNS</sequence>
<evidence type="ECO:0008006" key="7">
    <source>
        <dbReference type="Google" id="ProtNLM"/>
    </source>
</evidence>
<dbReference type="PANTHER" id="PTHR46300:SF5">
    <property type="entry name" value="CYTOCHROME P450"/>
    <property type="match status" value="1"/>
</dbReference>
<dbReference type="GO" id="GO:0016705">
    <property type="term" value="F:oxidoreductase activity, acting on paired donors, with incorporation or reduction of molecular oxygen"/>
    <property type="evidence" value="ECO:0007669"/>
    <property type="project" value="InterPro"/>
</dbReference>
<dbReference type="GO" id="GO:0020037">
    <property type="term" value="F:heme binding"/>
    <property type="evidence" value="ECO:0007669"/>
    <property type="project" value="InterPro"/>
</dbReference>
<dbReference type="Proteomes" id="UP000250266">
    <property type="component" value="Unassembled WGS sequence"/>
</dbReference>
<dbReference type="SUPFAM" id="SSF48264">
    <property type="entry name" value="Cytochrome P450"/>
    <property type="match status" value="1"/>
</dbReference>
<evidence type="ECO:0000256" key="4">
    <source>
        <dbReference type="ARBA" id="ARBA00023004"/>
    </source>
</evidence>
<reference evidence="5 6" key="1">
    <citation type="journal article" date="2016" name="Nat. Commun.">
        <title>Ectomycorrhizal ecology is imprinted in the genome of the dominant symbiotic fungus Cenococcum geophilum.</title>
        <authorList>
            <consortium name="DOE Joint Genome Institute"/>
            <person name="Peter M."/>
            <person name="Kohler A."/>
            <person name="Ohm R.A."/>
            <person name="Kuo A."/>
            <person name="Krutzmann J."/>
            <person name="Morin E."/>
            <person name="Arend M."/>
            <person name="Barry K.W."/>
            <person name="Binder M."/>
            <person name="Choi C."/>
            <person name="Clum A."/>
            <person name="Copeland A."/>
            <person name="Grisel N."/>
            <person name="Haridas S."/>
            <person name="Kipfer T."/>
            <person name="LaButti K."/>
            <person name="Lindquist E."/>
            <person name="Lipzen A."/>
            <person name="Maire R."/>
            <person name="Meier B."/>
            <person name="Mihaltcheva S."/>
            <person name="Molinier V."/>
            <person name="Murat C."/>
            <person name="Poggeler S."/>
            <person name="Quandt C.A."/>
            <person name="Sperisen C."/>
            <person name="Tritt A."/>
            <person name="Tisserant E."/>
            <person name="Crous P.W."/>
            <person name="Henrissat B."/>
            <person name="Nehls U."/>
            <person name="Egli S."/>
            <person name="Spatafora J.W."/>
            <person name="Grigoriev I.V."/>
            <person name="Martin F.M."/>
        </authorList>
    </citation>
    <scope>NUCLEOTIDE SEQUENCE [LARGE SCALE GENOMIC DNA]</scope>
    <source>
        <strain evidence="5 6">CBS 459.81</strain>
    </source>
</reference>
<evidence type="ECO:0000256" key="1">
    <source>
        <dbReference type="ARBA" id="ARBA00010617"/>
    </source>
</evidence>
<keyword evidence="6" id="KW-1185">Reference proteome</keyword>
<evidence type="ECO:0000313" key="6">
    <source>
        <dbReference type="Proteomes" id="UP000250266"/>
    </source>
</evidence>